<gene>
    <name evidence="2" type="ORF">KC19_8G098200</name>
</gene>
<dbReference type="EMBL" id="CM026429">
    <property type="protein sequence ID" value="KAG0564279.1"/>
    <property type="molecule type" value="Genomic_DNA"/>
</dbReference>
<protein>
    <recommendedName>
        <fullName evidence="1">DUF7748 domain-containing protein</fullName>
    </recommendedName>
</protein>
<evidence type="ECO:0000259" key="1">
    <source>
        <dbReference type="Pfam" id="PF24928"/>
    </source>
</evidence>
<dbReference type="PANTHER" id="PTHR48468:SF1">
    <property type="entry name" value="PLASTOCYANIN-LIKE DOMAIN-CONTAINING PROTEIN"/>
    <property type="match status" value="1"/>
</dbReference>
<dbReference type="AlphaFoldDB" id="A0A8T0H1L7"/>
<organism evidence="2 3">
    <name type="scientific">Ceratodon purpureus</name>
    <name type="common">Fire moss</name>
    <name type="synonym">Dicranum purpureum</name>
    <dbReference type="NCBI Taxonomy" id="3225"/>
    <lineage>
        <taxon>Eukaryota</taxon>
        <taxon>Viridiplantae</taxon>
        <taxon>Streptophyta</taxon>
        <taxon>Embryophyta</taxon>
        <taxon>Bryophyta</taxon>
        <taxon>Bryophytina</taxon>
        <taxon>Bryopsida</taxon>
        <taxon>Dicranidae</taxon>
        <taxon>Pseudoditrichales</taxon>
        <taxon>Ditrichaceae</taxon>
        <taxon>Ceratodon</taxon>
    </lineage>
</organism>
<reference evidence="2" key="1">
    <citation type="submission" date="2020-06" db="EMBL/GenBank/DDBJ databases">
        <title>WGS assembly of Ceratodon purpureus strain R40.</title>
        <authorList>
            <person name="Carey S.B."/>
            <person name="Jenkins J."/>
            <person name="Shu S."/>
            <person name="Lovell J.T."/>
            <person name="Sreedasyam A."/>
            <person name="Maumus F."/>
            <person name="Tiley G.P."/>
            <person name="Fernandez-Pozo N."/>
            <person name="Barry K."/>
            <person name="Chen C."/>
            <person name="Wang M."/>
            <person name="Lipzen A."/>
            <person name="Daum C."/>
            <person name="Saski C.A."/>
            <person name="Payton A.C."/>
            <person name="Mcbreen J.C."/>
            <person name="Conrad R.E."/>
            <person name="Kollar L.M."/>
            <person name="Olsson S."/>
            <person name="Huttunen S."/>
            <person name="Landis J.B."/>
            <person name="Wickett N.J."/>
            <person name="Johnson M.G."/>
            <person name="Rensing S.A."/>
            <person name="Grimwood J."/>
            <person name="Schmutz J."/>
            <person name="Mcdaniel S.F."/>
        </authorList>
    </citation>
    <scope>NUCLEOTIDE SEQUENCE</scope>
    <source>
        <strain evidence="2">R40</strain>
    </source>
</reference>
<dbReference type="InterPro" id="IPR056650">
    <property type="entry name" value="DUF7748"/>
</dbReference>
<keyword evidence="3" id="KW-1185">Reference proteome</keyword>
<evidence type="ECO:0000313" key="3">
    <source>
        <dbReference type="Proteomes" id="UP000822688"/>
    </source>
</evidence>
<accession>A0A8T0H1L7</accession>
<evidence type="ECO:0000313" key="2">
    <source>
        <dbReference type="EMBL" id="KAG0564279.1"/>
    </source>
</evidence>
<dbReference type="PANTHER" id="PTHR48468">
    <property type="entry name" value="PLASTOCYANIN-LIKE DOMAIN-CONTAINING PROTEIN"/>
    <property type="match status" value="1"/>
</dbReference>
<sequence>MDTKVTTVIVNDTNHGLTMKVGNRNCYARLTSVKKGGQYKMQIDVNWTYQEFLVQDKSNHANQLFINSDDCCDYERITIKEVDGKFDVQRDLRKQFLTSCDPAIKGTSASEEICGTIRSWKLWLYKFIYV</sequence>
<proteinExistence type="predicted"/>
<name>A0A8T0H1L7_CERPU</name>
<feature type="domain" description="DUF7748" evidence="1">
    <location>
        <begin position="5"/>
        <end position="94"/>
    </location>
</feature>
<dbReference type="Pfam" id="PF24928">
    <property type="entry name" value="DUF7748"/>
    <property type="match status" value="1"/>
</dbReference>
<comment type="caution">
    <text evidence="2">The sequence shown here is derived from an EMBL/GenBank/DDBJ whole genome shotgun (WGS) entry which is preliminary data.</text>
</comment>
<dbReference type="Proteomes" id="UP000822688">
    <property type="component" value="Chromosome 8"/>
</dbReference>